<comment type="caution">
    <text evidence="1">The sequence shown here is derived from an EMBL/GenBank/DDBJ whole genome shotgun (WGS) entry which is preliminary data.</text>
</comment>
<organism evidence="1 2">
    <name type="scientific">Aporhodopirellula rubra</name>
    <dbReference type="NCBI Taxonomy" id="980271"/>
    <lineage>
        <taxon>Bacteria</taxon>
        <taxon>Pseudomonadati</taxon>
        <taxon>Planctomycetota</taxon>
        <taxon>Planctomycetia</taxon>
        <taxon>Pirellulales</taxon>
        <taxon>Pirellulaceae</taxon>
        <taxon>Aporhodopirellula</taxon>
    </lineage>
</organism>
<accession>A0A7W5E6L8</accession>
<evidence type="ECO:0000313" key="2">
    <source>
        <dbReference type="Proteomes" id="UP000536179"/>
    </source>
</evidence>
<evidence type="ECO:0000313" key="1">
    <source>
        <dbReference type="EMBL" id="MBB3210694.1"/>
    </source>
</evidence>
<proteinExistence type="predicted"/>
<reference evidence="1 2" key="1">
    <citation type="submission" date="2020-08" db="EMBL/GenBank/DDBJ databases">
        <title>Genomic Encyclopedia of Type Strains, Phase III (KMG-III): the genomes of soil and plant-associated and newly described type strains.</title>
        <authorList>
            <person name="Whitman W."/>
        </authorList>
    </citation>
    <scope>NUCLEOTIDE SEQUENCE [LARGE SCALE GENOMIC DNA]</scope>
    <source>
        <strain evidence="1 2">CECT 8075</strain>
    </source>
</reference>
<dbReference type="RefSeq" id="WP_184310168.1">
    <property type="nucleotide sequence ID" value="NZ_JACHXU010000051.1"/>
</dbReference>
<keyword evidence="2" id="KW-1185">Reference proteome</keyword>
<name>A0A7W5E6L8_9BACT</name>
<gene>
    <name evidence="1" type="ORF">FHS27_006542</name>
</gene>
<sequence>MTKRSRQWIATLGAIVALIVLSPAIFDRFLLFRFNHAIADVRDANISSVRFKPHVDREFVTISDREVLSRIQDWLGTSRTPKAFYSYPPTTCPLEITLANGNVERFVISPTGLPATYIVELDADRSFERERQFSYIMLSYDGYYRLLTDQPFTPYLRATDQLDPAAPKPFFMYSSEDDAGTPLPTQH</sequence>
<dbReference type="EMBL" id="JACHXU010000051">
    <property type="protein sequence ID" value="MBB3210694.1"/>
    <property type="molecule type" value="Genomic_DNA"/>
</dbReference>
<protein>
    <submittedName>
        <fullName evidence="1">Uncharacterized protein</fullName>
    </submittedName>
</protein>
<dbReference type="Proteomes" id="UP000536179">
    <property type="component" value="Unassembled WGS sequence"/>
</dbReference>
<dbReference type="AlphaFoldDB" id="A0A7W5E6L8"/>